<evidence type="ECO:0000259" key="9">
    <source>
        <dbReference type="PROSITE" id="PS50011"/>
    </source>
</evidence>
<gene>
    <name evidence="7 10" type="primary">pknD</name>
    <name evidence="10" type="ORF">H359_0760</name>
</gene>
<evidence type="ECO:0000256" key="1">
    <source>
        <dbReference type="ARBA" id="ARBA00022527"/>
    </source>
</evidence>
<dbReference type="PROSITE" id="PS00108">
    <property type="entry name" value="PROTEIN_KINASE_ST"/>
    <property type="match status" value="1"/>
</dbReference>
<reference evidence="10 11" key="1">
    <citation type="submission" date="2013-07" db="EMBL/GenBank/DDBJ databases">
        <title>Isolation of a new Chlamydia species from the feral Sacred Ibis (Threskiornis aethiopicus): Chlamydia ibidis.</title>
        <authorList>
            <person name="Vorimore F."/>
            <person name="Hsia R.-C."/>
            <person name="Huot-Creasy H."/>
            <person name="Bastian S."/>
            <person name="Deruyter L."/>
            <person name="Passet A."/>
            <person name="Sachse K."/>
            <person name="Bavoil P."/>
            <person name="Myers G."/>
            <person name="Laroucau K."/>
        </authorList>
    </citation>
    <scope>NUCLEOTIDE SEQUENCE [LARGE SCALE GENOMIC DNA]</scope>
    <source>
        <strain evidence="10 11">10-1398/6</strain>
    </source>
</reference>
<dbReference type="HAMAP" id="MF_01957">
    <property type="entry name" value="PknD_kinase"/>
    <property type="match status" value="1"/>
</dbReference>
<keyword evidence="11" id="KW-1185">Reference proteome</keyword>
<dbReference type="InterPro" id="IPR011990">
    <property type="entry name" value="TPR-like_helical_dom_sf"/>
</dbReference>
<protein>
    <recommendedName>
        <fullName evidence="7">Serine/threonine-protein kinase PknD</fullName>
        <ecNumber evidence="7">2.7.11.1</ecNumber>
    </recommendedName>
</protein>
<feature type="domain" description="Protein kinase" evidence="9">
    <location>
        <begin position="4"/>
        <end position="298"/>
    </location>
</feature>
<comment type="caution">
    <text evidence="10">The sequence shown here is derived from an EMBL/GenBank/DDBJ whole genome shotgun (WGS) entry which is preliminary data.</text>
</comment>
<dbReference type="RefSeq" id="WP_021119606.1">
    <property type="nucleotide sequence ID" value="NZ_APJW01000003.1"/>
</dbReference>
<comment type="similarity">
    <text evidence="7">Belongs to the protein kinase superfamily. Ser/Thr protein kinase family.</text>
</comment>
<dbReference type="Proteomes" id="UP000016064">
    <property type="component" value="Unassembled WGS sequence"/>
</dbReference>
<keyword evidence="3 7" id="KW-0808">Transferase</keyword>
<dbReference type="PANTHER" id="PTHR43289:SF34">
    <property type="entry name" value="SERINE_THREONINE-PROTEIN KINASE YBDM-RELATED"/>
    <property type="match status" value="1"/>
</dbReference>
<comment type="PTM">
    <text evidence="7">Autophosphorylated on serine and threonine residues.</text>
</comment>
<dbReference type="PANTHER" id="PTHR43289">
    <property type="entry name" value="MITOGEN-ACTIVATED PROTEIN KINASE KINASE KINASE 20-RELATED"/>
    <property type="match status" value="1"/>
</dbReference>
<dbReference type="GO" id="GO:0004674">
    <property type="term" value="F:protein serine/threonine kinase activity"/>
    <property type="evidence" value="ECO:0007669"/>
    <property type="project" value="UniProtKB-EC"/>
</dbReference>
<evidence type="ECO:0000313" key="10">
    <source>
        <dbReference type="EMBL" id="EQM62331.1"/>
    </source>
</evidence>
<dbReference type="Gene3D" id="1.10.510.10">
    <property type="entry name" value="Transferase(Phosphotransferase) domain 1"/>
    <property type="match status" value="1"/>
</dbReference>
<dbReference type="SMART" id="SM00220">
    <property type="entry name" value="S_TKc"/>
    <property type="match status" value="1"/>
</dbReference>
<dbReference type="PROSITE" id="PS50011">
    <property type="entry name" value="PROTEIN_KINASE_DOM"/>
    <property type="match status" value="1"/>
</dbReference>
<evidence type="ECO:0000256" key="7">
    <source>
        <dbReference type="HAMAP-Rule" id="MF_01957"/>
    </source>
</evidence>
<dbReference type="InterPro" id="IPR000719">
    <property type="entry name" value="Prot_kinase_dom"/>
</dbReference>
<dbReference type="Gene3D" id="1.25.40.10">
    <property type="entry name" value="Tetratricopeptide repeat domain"/>
    <property type="match status" value="1"/>
</dbReference>
<keyword evidence="5 7" id="KW-0418">Kinase</keyword>
<dbReference type="NCBIfam" id="NF009651">
    <property type="entry name" value="PRK13184.1"/>
    <property type="match status" value="1"/>
</dbReference>
<dbReference type="InterPro" id="IPR017441">
    <property type="entry name" value="Protein_kinase_ATP_BS"/>
</dbReference>
<comment type="function">
    <text evidence="7">Together with the serine/threonine kinase Pkn1, may play a role in the specific interactions with host proteins during intracellular growth.</text>
</comment>
<keyword evidence="4 7" id="KW-0547">Nucleotide-binding</keyword>
<keyword evidence="6 7" id="KW-0067">ATP-binding</keyword>
<keyword evidence="2 7" id="KW-0597">Phosphoprotein</keyword>
<proteinExistence type="inferred from homology"/>
<dbReference type="SUPFAM" id="SSF56112">
    <property type="entry name" value="Protein kinase-like (PK-like)"/>
    <property type="match status" value="1"/>
</dbReference>
<evidence type="ECO:0000256" key="5">
    <source>
        <dbReference type="ARBA" id="ARBA00022777"/>
    </source>
</evidence>
<dbReference type="EC" id="2.7.11.1" evidence="7"/>
<sequence length="931" mass="106792">MERYDIIRIVGKGGMGEVYLAYDRVCSRKVALKRIREDLTNNPLLKKRFLREAKIAADLVHPGVVPVYTICSDSDPVYYTMPYIEGHTLKSLLKSVWQCDVPPKDLEEKTSVSAFLSVFHKICSTVEYVHSRGILHRDLKPDNILIGLFNEVVILDWGAAVAIDSEDSMLLALDHKVEETLFSNMTIPGKIVGTPDYMAPERLQGRPATESTEVYALGVILYQMLTLSFPYRKKKGKKSYFYHQITNPEEVSPYREIPPFLSHIVMKALSADPSKRYQSVGELKLAIEQHMQGTPEWIKKKELCPIDPNSWKLQESILLSKYFPMAKIMPTLWYTLLVSNVESFPEVSLELSLSRNALYEGFGVIMPPVDKADKGDFFNGYGFWLSIAEDSICVSLVKNGLQIQKNYQRLDLSQKNFKICFEKRNDKISLIIDNQVSIVHMDYLPIVGGRIGIIVQDVSHVLGNIIIYESSSALKVSCLAIPDAFLSEHLYDQAIALYQRIVASFPGRREGGEAQFRLGIALLEKASSRSFQEGFSQAIEAFSQLHGGVSAPLEYLGKALVYQRLKEYDEEVKSLLLGLKRYANHPDITRLKDHVIYRFYETIHKKHSLSLIFTLLVLHISPESIRDNDEIGFLSDFEGKIQDTLFCHLDRSSMKFRSSKMELFLIYWSGFTFALPILFQRYWNLKDYKGIADIFYVAADLGDLQFIKNYGEVLRGYIRTTIFTEDVVEIAPYELLDYLESIELILFERTHQEVFRNSERLSQTLLLYLLDLFMKSNLLSGKDYETVLGIEQIQSRCNEEHLKPYRLMSQLCTRNSQKIQEYLFSLDEHSWIDDNQDAFLIFGYWLAITDGSQLAEIHFSGCCEDNARPRCLIAKSYTALGVCDTQLSYQEKRQLLLQKILFSHCLGDEKDKAALIAAYRLITRERFPINS</sequence>
<dbReference type="EMBL" id="APJW01000003">
    <property type="protein sequence ID" value="EQM62331.1"/>
    <property type="molecule type" value="Genomic_DNA"/>
</dbReference>
<evidence type="ECO:0000256" key="8">
    <source>
        <dbReference type="PROSITE-ProRule" id="PRU10141"/>
    </source>
</evidence>
<dbReference type="PROSITE" id="PS00107">
    <property type="entry name" value="PROTEIN_KINASE_ATP"/>
    <property type="match status" value="1"/>
</dbReference>
<dbReference type="Pfam" id="PF00069">
    <property type="entry name" value="Pkinase"/>
    <property type="match status" value="1"/>
</dbReference>
<dbReference type="InterPro" id="IPR023507">
    <property type="entry name" value="Ser/Thr_kinase_PknD"/>
</dbReference>
<dbReference type="InterPro" id="IPR011009">
    <property type="entry name" value="Kinase-like_dom_sf"/>
</dbReference>
<name>A0ABP2XCZ7_9CHLA</name>
<organism evidence="10 11">
    <name type="scientific">Chlamydia ibidis 10-1398/6</name>
    <dbReference type="NCBI Taxonomy" id="1046581"/>
    <lineage>
        <taxon>Bacteria</taxon>
        <taxon>Pseudomonadati</taxon>
        <taxon>Chlamydiota</taxon>
        <taxon>Chlamydiia</taxon>
        <taxon>Chlamydiales</taxon>
        <taxon>Chlamydiaceae</taxon>
        <taxon>Chlamydia/Chlamydophila group</taxon>
        <taxon>Chlamydia</taxon>
    </lineage>
</organism>
<feature type="binding site" evidence="7 8">
    <location>
        <position position="33"/>
    </location>
    <ligand>
        <name>ATP</name>
        <dbReference type="ChEBI" id="CHEBI:30616"/>
    </ligand>
</feature>
<evidence type="ECO:0000313" key="11">
    <source>
        <dbReference type="Proteomes" id="UP000016064"/>
    </source>
</evidence>
<accession>A0ABP2XCZ7</accession>
<evidence type="ECO:0000256" key="4">
    <source>
        <dbReference type="ARBA" id="ARBA00022741"/>
    </source>
</evidence>
<evidence type="ECO:0000256" key="2">
    <source>
        <dbReference type="ARBA" id="ARBA00022553"/>
    </source>
</evidence>
<dbReference type="Gene3D" id="3.30.200.20">
    <property type="entry name" value="Phosphorylase Kinase, domain 1"/>
    <property type="match status" value="1"/>
</dbReference>
<comment type="catalytic activity">
    <reaction evidence="7">
        <text>L-seryl-[protein] + ATP = O-phospho-L-seryl-[protein] + ADP + H(+)</text>
        <dbReference type="Rhea" id="RHEA:17989"/>
        <dbReference type="Rhea" id="RHEA-COMP:9863"/>
        <dbReference type="Rhea" id="RHEA-COMP:11604"/>
        <dbReference type="ChEBI" id="CHEBI:15378"/>
        <dbReference type="ChEBI" id="CHEBI:29999"/>
        <dbReference type="ChEBI" id="CHEBI:30616"/>
        <dbReference type="ChEBI" id="CHEBI:83421"/>
        <dbReference type="ChEBI" id="CHEBI:456216"/>
        <dbReference type="EC" id="2.7.11.1"/>
    </reaction>
</comment>
<feature type="binding site" evidence="7">
    <location>
        <begin position="10"/>
        <end position="18"/>
    </location>
    <ligand>
        <name>ATP</name>
        <dbReference type="ChEBI" id="CHEBI:30616"/>
    </ligand>
</feature>
<keyword evidence="1 7" id="KW-0723">Serine/threonine-protein kinase</keyword>
<dbReference type="CDD" id="cd14014">
    <property type="entry name" value="STKc_PknB_like"/>
    <property type="match status" value="1"/>
</dbReference>
<evidence type="ECO:0000256" key="3">
    <source>
        <dbReference type="ARBA" id="ARBA00022679"/>
    </source>
</evidence>
<evidence type="ECO:0000256" key="6">
    <source>
        <dbReference type="ARBA" id="ARBA00022840"/>
    </source>
</evidence>
<feature type="active site" description="Proton acceptor" evidence="7">
    <location>
        <position position="138"/>
    </location>
</feature>
<dbReference type="InterPro" id="IPR008271">
    <property type="entry name" value="Ser/Thr_kinase_AS"/>
</dbReference>
<comment type="catalytic activity">
    <reaction evidence="7">
        <text>L-threonyl-[protein] + ATP = O-phospho-L-threonyl-[protein] + ADP + H(+)</text>
        <dbReference type="Rhea" id="RHEA:46608"/>
        <dbReference type="Rhea" id="RHEA-COMP:11060"/>
        <dbReference type="Rhea" id="RHEA-COMP:11605"/>
        <dbReference type="ChEBI" id="CHEBI:15378"/>
        <dbReference type="ChEBI" id="CHEBI:30013"/>
        <dbReference type="ChEBI" id="CHEBI:30616"/>
        <dbReference type="ChEBI" id="CHEBI:61977"/>
        <dbReference type="ChEBI" id="CHEBI:456216"/>
        <dbReference type="EC" id="2.7.11.1"/>
    </reaction>
</comment>